<dbReference type="GO" id="GO:0000976">
    <property type="term" value="F:transcription cis-regulatory region binding"/>
    <property type="evidence" value="ECO:0007669"/>
    <property type="project" value="TreeGrafter"/>
</dbReference>
<dbReference type="SUPFAM" id="SSF46689">
    <property type="entry name" value="Homeodomain-like"/>
    <property type="match status" value="1"/>
</dbReference>
<proteinExistence type="predicted"/>
<protein>
    <submittedName>
        <fullName evidence="6">TetR/AcrR family transcriptional regulator</fullName>
    </submittedName>
</protein>
<evidence type="ECO:0000313" key="7">
    <source>
        <dbReference type="Proteomes" id="UP000278398"/>
    </source>
</evidence>
<dbReference type="InterPro" id="IPR036271">
    <property type="entry name" value="Tet_transcr_reg_TetR-rel_C_sf"/>
</dbReference>
<keyword evidence="3" id="KW-0804">Transcription</keyword>
<evidence type="ECO:0000259" key="5">
    <source>
        <dbReference type="PROSITE" id="PS50977"/>
    </source>
</evidence>
<dbReference type="OrthoDB" id="7185252at2"/>
<feature type="domain" description="HTH tetR-type" evidence="5">
    <location>
        <begin position="28"/>
        <end position="88"/>
    </location>
</feature>
<dbReference type="GO" id="GO:0003700">
    <property type="term" value="F:DNA-binding transcription factor activity"/>
    <property type="evidence" value="ECO:0007669"/>
    <property type="project" value="TreeGrafter"/>
</dbReference>
<evidence type="ECO:0000256" key="2">
    <source>
        <dbReference type="ARBA" id="ARBA00023125"/>
    </source>
</evidence>
<dbReference type="InterPro" id="IPR001647">
    <property type="entry name" value="HTH_TetR"/>
</dbReference>
<dbReference type="PANTHER" id="PTHR30055:SF234">
    <property type="entry name" value="HTH-TYPE TRANSCRIPTIONAL REGULATOR BETI"/>
    <property type="match status" value="1"/>
</dbReference>
<dbReference type="InterPro" id="IPR050109">
    <property type="entry name" value="HTH-type_TetR-like_transc_reg"/>
</dbReference>
<evidence type="ECO:0000256" key="1">
    <source>
        <dbReference type="ARBA" id="ARBA00023015"/>
    </source>
</evidence>
<feature type="DNA-binding region" description="H-T-H motif" evidence="4">
    <location>
        <begin position="51"/>
        <end position="70"/>
    </location>
</feature>
<dbReference type="PANTHER" id="PTHR30055">
    <property type="entry name" value="HTH-TYPE TRANSCRIPTIONAL REGULATOR RUTR"/>
    <property type="match status" value="1"/>
</dbReference>
<sequence length="231" mass="26244">MKAGKTGRAGRWEVSRRMALGVREHVADSSRIDILRAAACCFMERGYTATSIDDVARRIGATKGRIYHHFPSKADLFAEVFRHGMDINFEALAPFQGMAGPALVRWRRMAKTHVLQMIDTKPFQRAVWIGVEMHLRGATTPEQRSVFNELIDYRDRYGAQFRDTLIQCRDEGVFRFENPSIAGQLMFMTLNSPIFWYSPRTGETRSDIEAIADQVVDYAQGGLCKEQGTQT</sequence>
<dbReference type="SUPFAM" id="SSF48498">
    <property type="entry name" value="Tetracyclin repressor-like, C-terminal domain"/>
    <property type="match status" value="1"/>
</dbReference>
<dbReference type="Pfam" id="PF00440">
    <property type="entry name" value="TetR_N"/>
    <property type="match status" value="1"/>
</dbReference>
<dbReference type="PROSITE" id="PS50977">
    <property type="entry name" value="HTH_TETR_2"/>
    <property type="match status" value="1"/>
</dbReference>
<dbReference type="Gene3D" id="1.10.10.60">
    <property type="entry name" value="Homeodomain-like"/>
    <property type="match status" value="1"/>
</dbReference>
<name>A0A429YWH9_9HYPH</name>
<evidence type="ECO:0000256" key="4">
    <source>
        <dbReference type="PROSITE-ProRule" id="PRU00335"/>
    </source>
</evidence>
<gene>
    <name evidence="6" type="ORF">EJC49_13850</name>
</gene>
<evidence type="ECO:0000256" key="3">
    <source>
        <dbReference type="ARBA" id="ARBA00023163"/>
    </source>
</evidence>
<accession>A0A429YWH9</accession>
<evidence type="ECO:0000313" key="6">
    <source>
        <dbReference type="EMBL" id="RST85812.1"/>
    </source>
</evidence>
<keyword evidence="1" id="KW-0805">Transcription regulation</keyword>
<dbReference type="Gene3D" id="1.10.357.10">
    <property type="entry name" value="Tetracycline Repressor, domain 2"/>
    <property type="match status" value="1"/>
</dbReference>
<dbReference type="Pfam" id="PF17932">
    <property type="entry name" value="TetR_C_24"/>
    <property type="match status" value="1"/>
</dbReference>
<dbReference type="InterPro" id="IPR009057">
    <property type="entry name" value="Homeodomain-like_sf"/>
</dbReference>
<reference evidence="6 7" key="1">
    <citation type="submission" date="2018-12" db="EMBL/GenBank/DDBJ databases">
        <title>Mesorhizobium carbonis sp. nov., isolated from coal mine water.</title>
        <authorList>
            <person name="Xin W."/>
            <person name="Xu Z."/>
            <person name="Xiang F."/>
            <person name="Zhang J."/>
            <person name="Xi L."/>
            <person name="Liu J."/>
        </authorList>
    </citation>
    <scope>NUCLEOTIDE SEQUENCE [LARGE SCALE GENOMIC DNA]</scope>
    <source>
        <strain evidence="6 7">B2.3</strain>
    </source>
</reference>
<dbReference type="InterPro" id="IPR023772">
    <property type="entry name" value="DNA-bd_HTH_TetR-type_CS"/>
</dbReference>
<dbReference type="PRINTS" id="PR00455">
    <property type="entry name" value="HTHTETR"/>
</dbReference>
<dbReference type="PROSITE" id="PS01081">
    <property type="entry name" value="HTH_TETR_1"/>
    <property type="match status" value="1"/>
</dbReference>
<dbReference type="AlphaFoldDB" id="A0A429YWH9"/>
<organism evidence="6 7">
    <name type="scientific">Aquibium carbonis</name>
    <dbReference type="NCBI Taxonomy" id="2495581"/>
    <lineage>
        <taxon>Bacteria</taxon>
        <taxon>Pseudomonadati</taxon>
        <taxon>Pseudomonadota</taxon>
        <taxon>Alphaproteobacteria</taxon>
        <taxon>Hyphomicrobiales</taxon>
        <taxon>Phyllobacteriaceae</taxon>
        <taxon>Aquibium</taxon>
    </lineage>
</organism>
<dbReference type="Proteomes" id="UP000278398">
    <property type="component" value="Unassembled WGS sequence"/>
</dbReference>
<dbReference type="InterPro" id="IPR041490">
    <property type="entry name" value="KstR2_TetR_C"/>
</dbReference>
<comment type="caution">
    <text evidence="6">The sequence shown here is derived from an EMBL/GenBank/DDBJ whole genome shotgun (WGS) entry which is preliminary data.</text>
</comment>
<dbReference type="EMBL" id="RWKW01000048">
    <property type="protein sequence ID" value="RST85812.1"/>
    <property type="molecule type" value="Genomic_DNA"/>
</dbReference>
<keyword evidence="7" id="KW-1185">Reference proteome</keyword>
<keyword evidence="2 4" id="KW-0238">DNA-binding</keyword>